<dbReference type="AlphaFoldDB" id="F2UKC2"/>
<keyword evidence="4" id="KW-1133">Transmembrane helix</keyword>
<dbReference type="OMA" id="EPYGANE"/>
<reference evidence="5" key="1">
    <citation type="submission" date="2009-08" db="EMBL/GenBank/DDBJ databases">
        <title>Annotation of Salpingoeca rosetta.</title>
        <authorList>
            <consortium name="The Broad Institute Genome Sequencing Platform"/>
            <person name="Russ C."/>
            <person name="Cuomo C."/>
            <person name="Burger G."/>
            <person name="Gray M.W."/>
            <person name="Holland P.W.H."/>
            <person name="King N."/>
            <person name="Lang F.B.F."/>
            <person name="Roger A.J."/>
            <person name="Ruiz-Trillo I."/>
            <person name="Young S.K."/>
            <person name="Zeng Q."/>
            <person name="Gargeya S."/>
            <person name="Alvarado L."/>
            <person name="Berlin A."/>
            <person name="Chapman S.B."/>
            <person name="Chen Z."/>
            <person name="Freedman E."/>
            <person name="Gellesch M."/>
            <person name="Goldberg J."/>
            <person name="Griggs A."/>
            <person name="Gujja S."/>
            <person name="Heilman E."/>
            <person name="Heiman D."/>
            <person name="Howarth C."/>
            <person name="Mehta T."/>
            <person name="Neiman D."/>
            <person name="Pearson M."/>
            <person name="Roberts A."/>
            <person name="Saif S."/>
            <person name="Shea T."/>
            <person name="Shenoy N."/>
            <person name="Sisk P."/>
            <person name="Stolte C."/>
            <person name="Sykes S."/>
            <person name="White J."/>
            <person name="Yandava C."/>
            <person name="Haas B."/>
            <person name="Nusbaum C."/>
            <person name="Birren B."/>
        </authorList>
    </citation>
    <scope>NUCLEOTIDE SEQUENCE [LARGE SCALE GENOMIC DNA]</scope>
    <source>
        <strain evidence="5">ATCC 50818</strain>
    </source>
</reference>
<dbReference type="Proteomes" id="UP000007799">
    <property type="component" value="Unassembled WGS sequence"/>
</dbReference>
<evidence type="ECO:0000313" key="6">
    <source>
        <dbReference type="Proteomes" id="UP000007799"/>
    </source>
</evidence>
<evidence type="ECO:0000313" key="5">
    <source>
        <dbReference type="EMBL" id="EGD77571.1"/>
    </source>
</evidence>
<dbReference type="Pfam" id="PF03133">
    <property type="entry name" value="TTL"/>
    <property type="match status" value="1"/>
</dbReference>
<gene>
    <name evidence="5" type="ORF">PTSG_12768</name>
</gene>
<keyword evidence="4" id="KW-0472">Membrane</keyword>
<dbReference type="EMBL" id="GL832978">
    <property type="protein sequence ID" value="EGD77571.1"/>
    <property type="molecule type" value="Genomic_DNA"/>
</dbReference>
<dbReference type="InParanoid" id="F2UKC2"/>
<dbReference type="Gene3D" id="3.30.470.20">
    <property type="entry name" value="ATP-grasp fold, B domain"/>
    <property type="match status" value="1"/>
</dbReference>
<dbReference type="KEGG" id="sre:PTSG_12768"/>
<proteinExistence type="predicted"/>
<evidence type="ECO:0000256" key="4">
    <source>
        <dbReference type="SAM" id="Phobius"/>
    </source>
</evidence>
<dbReference type="OrthoDB" id="18862at2759"/>
<dbReference type="SUPFAM" id="SSF56059">
    <property type="entry name" value="Glutathione synthetase ATP-binding domain-like"/>
    <property type="match status" value="1"/>
</dbReference>
<dbReference type="eggNOG" id="KOG2157">
    <property type="taxonomic scope" value="Eukaryota"/>
</dbReference>
<accession>F2UKC2</accession>
<evidence type="ECO:0000256" key="2">
    <source>
        <dbReference type="ARBA" id="ARBA00022741"/>
    </source>
</evidence>
<protein>
    <recommendedName>
        <fullName evidence="7">Tubulin-tyrosine ligase</fullName>
    </recommendedName>
</protein>
<keyword evidence="3" id="KW-0067">ATP-binding</keyword>
<organism evidence="6">
    <name type="scientific">Salpingoeca rosetta (strain ATCC 50818 / BSB-021)</name>
    <dbReference type="NCBI Taxonomy" id="946362"/>
    <lineage>
        <taxon>Eukaryota</taxon>
        <taxon>Choanoflagellata</taxon>
        <taxon>Craspedida</taxon>
        <taxon>Salpingoecidae</taxon>
        <taxon>Salpingoeca</taxon>
    </lineage>
</organism>
<dbReference type="PROSITE" id="PS51221">
    <property type="entry name" value="TTL"/>
    <property type="match status" value="1"/>
</dbReference>
<keyword evidence="2" id="KW-0547">Nucleotide-binding</keyword>
<evidence type="ECO:0000256" key="3">
    <source>
        <dbReference type="ARBA" id="ARBA00022840"/>
    </source>
</evidence>
<evidence type="ECO:0008006" key="7">
    <source>
        <dbReference type="Google" id="ProtNLM"/>
    </source>
</evidence>
<sequence>MRRKGRWYAVRVRRIVVVVVVTVLWWWWWSSSSSSSDQGQRQQQGEMVCRYEPYGANERRHVGYAGTGAQVCLKQLGCTSFVGGRAPPLWRVLWTFKHQPHLPCEATQAPHQRQRRFVNHCFHNPINNIAGRKSHQYTLYDGMRAAYGRDLYHAYMPDTWIMPRDAHRVMTMLRHEQQQQPHNNTRSAFIFKPDLGSRAQGIKIFTPGDSDHEQLARTLQAEGVVQRYVDNPFLLQGHKHHLRLYLVTTSVSPVHAFLYKDGLYLPASSPYNRNDIWQTASHLTNAAVSKHANKCKTSNQASDSSFSPECPQPLHKYWQHAEVGEANTHTVMQDVKAILRRVVMSSPTIRSRHLPPCGLDCFEIHGVDILLTTASGRLKPVLLEVNHSPELYTPQHPTNDAVHMRLLRHTRTLLMLDEQDDTWHVLQQCATAEEMKSCAHQPSAALCNDDSVLRLLWHCRQQRHTQFTDVMLACPPHTMEPPFQQWSSPHMHTLCCCHYNPAPATP</sequence>
<dbReference type="GO" id="GO:0005524">
    <property type="term" value="F:ATP binding"/>
    <property type="evidence" value="ECO:0007669"/>
    <property type="project" value="UniProtKB-KW"/>
</dbReference>
<evidence type="ECO:0000256" key="1">
    <source>
        <dbReference type="ARBA" id="ARBA00022598"/>
    </source>
</evidence>
<dbReference type="GO" id="GO:0036064">
    <property type="term" value="C:ciliary basal body"/>
    <property type="evidence" value="ECO:0007669"/>
    <property type="project" value="TreeGrafter"/>
</dbReference>
<keyword evidence="6" id="KW-1185">Reference proteome</keyword>
<name>F2UKC2_SALR5</name>
<feature type="transmembrane region" description="Helical" evidence="4">
    <location>
        <begin position="12"/>
        <end position="29"/>
    </location>
</feature>
<dbReference type="RefSeq" id="XP_004990459.1">
    <property type="nucleotide sequence ID" value="XM_004990402.1"/>
</dbReference>
<keyword evidence="4" id="KW-0812">Transmembrane</keyword>
<dbReference type="InterPro" id="IPR004344">
    <property type="entry name" value="TTL/TTLL_fam"/>
</dbReference>
<keyword evidence="1" id="KW-0436">Ligase</keyword>
<dbReference type="PANTHER" id="PTHR12241">
    <property type="entry name" value="TUBULIN POLYGLUTAMYLASE"/>
    <property type="match status" value="1"/>
</dbReference>
<dbReference type="GO" id="GO:0015631">
    <property type="term" value="F:tubulin binding"/>
    <property type="evidence" value="ECO:0007669"/>
    <property type="project" value="TreeGrafter"/>
</dbReference>
<dbReference type="GeneID" id="16071015"/>
<dbReference type="GO" id="GO:0070740">
    <property type="term" value="F:tubulin-glutamic acid ligase activity"/>
    <property type="evidence" value="ECO:0007669"/>
    <property type="project" value="TreeGrafter"/>
</dbReference>
<dbReference type="GO" id="GO:0000226">
    <property type="term" value="P:microtubule cytoskeleton organization"/>
    <property type="evidence" value="ECO:0007669"/>
    <property type="project" value="TreeGrafter"/>
</dbReference>